<gene>
    <name evidence="1" type="ORF">CVT63_01055</name>
</gene>
<comment type="caution">
    <text evidence="1">The sequence shown here is derived from an EMBL/GenBank/DDBJ whole genome shotgun (WGS) entry which is preliminary data.</text>
</comment>
<evidence type="ECO:0000313" key="2">
    <source>
        <dbReference type="Proteomes" id="UP000233654"/>
    </source>
</evidence>
<dbReference type="Proteomes" id="UP000233654">
    <property type="component" value="Unassembled WGS sequence"/>
</dbReference>
<dbReference type="AlphaFoldDB" id="A0A2N3G7V9"/>
<sequence length="156" mass="17353">MNTNSQREAAARATCVLLMLAILVPALVLLAGCGGNTPEGAVRGHLNAWQSLNWEAYKKTVNPEKKLTKDQEELAKQKFKQIQVKFQDLKMQTGLDPKDKNRATVTIVSGKAIYTATILGKKKTDTQDITKMDSRDRPTFDVVRMNGAWYVDTKLG</sequence>
<organism evidence="1 2">
    <name type="scientific">Candidatus Anoxymicrobium japonicum</name>
    <dbReference type="NCBI Taxonomy" id="2013648"/>
    <lineage>
        <taxon>Bacteria</taxon>
        <taxon>Bacillati</taxon>
        <taxon>Actinomycetota</taxon>
        <taxon>Candidatus Geothermincolia</taxon>
        <taxon>Candidatus Geothermincolales</taxon>
        <taxon>Candidatus Anoxymicrobiaceae</taxon>
        <taxon>Candidatus Anoxymicrobium</taxon>
    </lineage>
</organism>
<proteinExistence type="predicted"/>
<evidence type="ECO:0008006" key="3">
    <source>
        <dbReference type="Google" id="ProtNLM"/>
    </source>
</evidence>
<dbReference type="PROSITE" id="PS51257">
    <property type="entry name" value="PROKAR_LIPOPROTEIN"/>
    <property type="match status" value="1"/>
</dbReference>
<accession>A0A2N3G7V9</accession>
<reference evidence="1 2" key="1">
    <citation type="journal article" date="2017" name="ISME J.">
        <title>Potential for microbial H2 and metal transformations associated with novel bacteria and archaea in deep terrestrial subsurface sediments.</title>
        <authorList>
            <person name="Hernsdorf A.W."/>
            <person name="Amano Y."/>
            <person name="Miyakawa K."/>
            <person name="Ise K."/>
            <person name="Suzuki Y."/>
            <person name="Anantharaman K."/>
            <person name="Probst A."/>
            <person name="Burstein D."/>
            <person name="Thomas B.C."/>
            <person name="Banfield J.F."/>
        </authorList>
    </citation>
    <scope>NUCLEOTIDE SEQUENCE [LARGE SCALE GENOMIC DNA]</scope>
    <source>
        <strain evidence="1">HGW-Actinobacteria-3</strain>
    </source>
</reference>
<name>A0A2N3G7V9_9ACTN</name>
<dbReference type="EMBL" id="PHEX01000005">
    <property type="protein sequence ID" value="PKQ28791.1"/>
    <property type="molecule type" value="Genomic_DNA"/>
</dbReference>
<protein>
    <recommendedName>
        <fullName evidence="3">Lipoprotein</fullName>
    </recommendedName>
</protein>
<evidence type="ECO:0000313" key="1">
    <source>
        <dbReference type="EMBL" id="PKQ28791.1"/>
    </source>
</evidence>